<dbReference type="AlphaFoldDB" id="A0A9Q7WJX2"/>
<reference evidence="1 2" key="1">
    <citation type="submission" date="2016-11" db="EMBL/GenBank/DDBJ databases">
        <authorList>
            <consortium name="Pathogen Informatics"/>
        </authorList>
    </citation>
    <scope>NUCLEOTIDE SEQUENCE [LARGE SCALE GENOMIC DNA]</scope>
    <source>
        <strain evidence="1 2">968</strain>
    </source>
</reference>
<sequence>MLTRLSDKLLLRAVTCAIRPARYTIGSSHLLAQ</sequence>
<dbReference type="EMBL" id="FSFA01000004">
    <property type="protein sequence ID" value="SHX65707.1"/>
    <property type="molecule type" value="Genomic_DNA"/>
</dbReference>
<evidence type="ECO:0000313" key="2">
    <source>
        <dbReference type="Proteomes" id="UP000185183"/>
    </source>
</evidence>
<gene>
    <name evidence="1" type="ORF">SAMEA2275694_03482</name>
</gene>
<proteinExistence type="predicted"/>
<organism evidence="1 2">
    <name type="scientific">Mycobacteroides abscessus subsp. bolletii</name>
    <dbReference type="NCBI Taxonomy" id="319705"/>
    <lineage>
        <taxon>Bacteria</taxon>
        <taxon>Bacillati</taxon>
        <taxon>Actinomycetota</taxon>
        <taxon>Actinomycetes</taxon>
        <taxon>Mycobacteriales</taxon>
        <taxon>Mycobacteriaceae</taxon>
        <taxon>Mycobacteroides</taxon>
        <taxon>Mycobacteroides abscessus</taxon>
    </lineage>
</organism>
<comment type="caution">
    <text evidence="1">The sequence shown here is derived from an EMBL/GenBank/DDBJ whole genome shotgun (WGS) entry which is preliminary data.</text>
</comment>
<name>A0A9Q7WJX2_9MYCO</name>
<accession>A0A9Q7WJX2</accession>
<evidence type="ECO:0000313" key="1">
    <source>
        <dbReference type="EMBL" id="SHX65707.1"/>
    </source>
</evidence>
<protein>
    <submittedName>
        <fullName evidence="1">Uncharacterized protein</fullName>
    </submittedName>
</protein>
<dbReference type="Proteomes" id="UP000185183">
    <property type="component" value="Unassembled WGS sequence"/>
</dbReference>